<evidence type="ECO:0000256" key="13">
    <source>
        <dbReference type="ARBA" id="ARBA00032046"/>
    </source>
</evidence>
<dbReference type="InterPro" id="IPR005720">
    <property type="entry name" value="Dihydroorotate_DH_cat"/>
</dbReference>
<evidence type="ECO:0000256" key="10">
    <source>
        <dbReference type="ARBA" id="ARBA00023002"/>
    </source>
</evidence>
<evidence type="ECO:0000313" key="18">
    <source>
        <dbReference type="Proteomes" id="UP001199296"/>
    </source>
</evidence>
<sequence>MADLSVKLFDFILKHPVMPAAGPPIKDAEAAAAAKKGGTAAVVTKTISTKAAEVPRPNMAQLKSGFINTELWSEMGPDKWLNDEYPAIKELGLAVIVGLGYNAEEISELAKKVEPFADALELSTHYLGSDPSPVVESVKAAKKAVDLPVLVKLSPQIEIAKFAKAAQDAGADGLVLINSFGPTLDIDIESGRPLMGSENGYGWLSGEAIFPLALRAVFEAVKAVEIPVIAVGGISTGEDAVKMIMAGAEAVQVCTTAILNGPTVYSKIAQEIDSYLVKHNYNSLNEIRGIAQSKMPTKANYQTKAPKIIAENCTGCRLCIISCVYDANYLDEDKKIVIDEDKCAACGLCVTRCNFAALEFRWD</sequence>
<dbReference type="Gene3D" id="3.30.70.20">
    <property type="match status" value="1"/>
</dbReference>
<dbReference type="PANTHER" id="PTHR48109">
    <property type="entry name" value="DIHYDROOROTATE DEHYDROGENASE (QUINONE), MITOCHONDRIAL-RELATED"/>
    <property type="match status" value="1"/>
</dbReference>
<comment type="pathway">
    <text evidence="3">Pyrimidine metabolism; UMP biosynthesis via de novo pathway; orotate from (S)-dihydroorotate (NAD(+) route): step 1/1.</text>
</comment>
<dbReference type="RefSeq" id="WP_229343993.1">
    <property type="nucleotide sequence ID" value="NZ_JAJFAT010000003.1"/>
</dbReference>
<feature type="domain" description="4Fe-4S ferredoxin-type" evidence="16">
    <location>
        <begin position="304"/>
        <end position="333"/>
    </location>
</feature>
<dbReference type="GO" id="GO:0004589">
    <property type="term" value="F:dihydroorotate dehydrogenase (NAD+) activity"/>
    <property type="evidence" value="ECO:0007669"/>
    <property type="project" value="UniProtKB-EC"/>
</dbReference>
<keyword evidence="10" id="KW-0560">Oxidoreductase</keyword>
<comment type="function">
    <text evidence="2">Catalyzes the conversion of dihydroorotate to orotate with NAD(+) as electron acceptor.</text>
</comment>
<dbReference type="InterPro" id="IPR050074">
    <property type="entry name" value="DHO_dehydrogenase"/>
</dbReference>
<keyword evidence="18" id="KW-1185">Reference proteome</keyword>
<keyword evidence="8" id="KW-0288">FMN</keyword>
<evidence type="ECO:0000256" key="7">
    <source>
        <dbReference type="ARBA" id="ARBA00022630"/>
    </source>
</evidence>
<evidence type="ECO:0000256" key="8">
    <source>
        <dbReference type="ARBA" id="ARBA00022643"/>
    </source>
</evidence>
<keyword evidence="7" id="KW-0285">Flavoprotein</keyword>
<name>A0AAW4WUV5_9FIRM</name>
<dbReference type="GO" id="GO:0005737">
    <property type="term" value="C:cytoplasm"/>
    <property type="evidence" value="ECO:0007669"/>
    <property type="project" value="InterPro"/>
</dbReference>
<dbReference type="GO" id="GO:0006207">
    <property type="term" value="P:'de novo' pyrimidine nucleobase biosynthetic process"/>
    <property type="evidence" value="ECO:0007669"/>
    <property type="project" value="InterPro"/>
</dbReference>
<dbReference type="PROSITE" id="PS51379">
    <property type="entry name" value="4FE4S_FER_2"/>
    <property type="match status" value="2"/>
</dbReference>
<evidence type="ECO:0000256" key="14">
    <source>
        <dbReference type="ARBA" id="ARBA00032722"/>
    </source>
</evidence>
<dbReference type="InterPro" id="IPR001295">
    <property type="entry name" value="Dihydroorotate_DH_CS"/>
</dbReference>
<feature type="domain" description="4Fe-4S ferredoxin-type" evidence="16">
    <location>
        <begin position="334"/>
        <end position="363"/>
    </location>
</feature>
<comment type="catalytic activity">
    <reaction evidence="15">
        <text>(S)-dihydroorotate + NAD(+) = orotate + NADH + H(+)</text>
        <dbReference type="Rhea" id="RHEA:13513"/>
        <dbReference type="ChEBI" id="CHEBI:15378"/>
        <dbReference type="ChEBI" id="CHEBI:30839"/>
        <dbReference type="ChEBI" id="CHEBI:30864"/>
        <dbReference type="ChEBI" id="CHEBI:57540"/>
        <dbReference type="ChEBI" id="CHEBI:57945"/>
        <dbReference type="EC" id="1.3.1.14"/>
    </reaction>
</comment>
<evidence type="ECO:0000256" key="15">
    <source>
        <dbReference type="ARBA" id="ARBA00048996"/>
    </source>
</evidence>
<dbReference type="Pfam" id="PF12838">
    <property type="entry name" value="Fer4_7"/>
    <property type="match status" value="1"/>
</dbReference>
<evidence type="ECO:0000256" key="12">
    <source>
        <dbReference type="ARBA" id="ARBA00030119"/>
    </source>
</evidence>
<keyword evidence="9" id="KW-0665">Pyrimidine biosynthesis</keyword>
<evidence type="ECO:0000256" key="5">
    <source>
        <dbReference type="ARBA" id="ARBA00012061"/>
    </source>
</evidence>
<accession>A0AAW4WUV5</accession>
<dbReference type="PANTHER" id="PTHR48109:SF1">
    <property type="entry name" value="DIHYDROOROTATE DEHYDROGENASE (FUMARATE)"/>
    <property type="match status" value="1"/>
</dbReference>
<dbReference type="EMBL" id="JAJFAT010000003">
    <property type="protein sequence ID" value="MCC3144305.1"/>
    <property type="molecule type" value="Genomic_DNA"/>
</dbReference>
<dbReference type="GO" id="GO:0006221">
    <property type="term" value="P:pyrimidine nucleotide biosynthetic process"/>
    <property type="evidence" value="ECO:0007669"/>
    <property type="project" value="UniProtKB-KW"/>
</dbReference>
<evidence type="ECO:0000256" key="9">
    <source>
        <dbReference type="ARBA" id="ARBA00022975"/>
    </source>
</evidence>
<reference evidence="17 18" key="1">
    <citation type="submission" date="2021-10" db="EMBL/GenBank/DDBJ databases">
        <authorList>
            <person name="Grouzdev D.S."/>
            <person name="Pantiukh K.S."/>
            <person name="Krutkina M.S."/>
        </authorList>
    </citation>
    <scope>NUCLEOTIDE SEQUENCE [LARGE SCALE GENOMIC DNA]</scope>
    <source>
        <strain evidence="17 18">Z-7514</strain>
    </source>
</reference>
<evidence type="ECO:0000256" key="11">
    <source>
        <dbReference type="ARBA" id="ARBA00029718"/>
    </source>
</evidence>
<evidence type="ECO:0000256" key="3">
    <source>
        <dbReference type="ARBA" id="ARBA00004715"/>
    </source>
</evidence>
<dbReference type="Pfam" id="PF01180">
    <property type="entry name" value="DHO_dh"/>
    <property type="match status" value="1"/>
</dbReference>
<organism evidence="17 18">
    <name type="scientific">Halanaerobium polyolivorans</name>
    <dbReference type="NCBI Taxonomy" id="2886943"/>
    <lineage>
        <taxon>Bacteria</taxon>
        <taxon>Bacillati</taxon>
        <taxon>Bacillota</taxon>
        <taxon>Clostridia</taxon>
        <taxon>Halanaerobiales</taxon>
        <taxon>Halanaerobiaceae</taxon>
        <taxon>Halanaerobium</taxon>
    </lineage>
</organism>
<proteinExistence type="inferred from homology"/>
<comment type="caution">
    <text evidence="17">The sequence shown here is derived from an EMBL/GenBank/DDBJ whole genome shotgun (WGS) entry which is preliminary data.</text>
</comment>
<dbReference type="SUPFAM" id="SSF51395">
    <property type="entry name" value="FMN-linked oxidoreductases"/>
    <property type="match status" value="1"/>
</dbReference>
<dbReference type="Gene3D" id="2.30.26.10">
    <property type="entry name" value="Dihydroorotate Dehydrogenase A, chain A, domain 2"/>
    <property type="match status" value="1"/>
</dbReference>
<dbReference type="InterPro" id="IPR017896">
    <property type="entry name" value="4Fe4S_Fe-S-bd"/>
</dbReference>
<gene>
    <name evidence="17" type="ORF">LJ207_03095</name>
</gene>
<dbReference type="InterPro" id="IPR013785">
    <property type="entry name" value="Aldolase_TIM"/>
</dbReference>
<dbReference type="Proteomes" id="UP001199296">
    <property type="component" value="Unassembled WGS sequence"/>
</dbReference>
<comment type="cofactor">
    <cofactor evidence="1">
        <name>FMN</name>
        <dbReference type="ChEBI" id="CHEBI:58210"/>
    </cofactor>
</comment>
<protein>
    <recommendedName>
        <fullName evidence="6">Dihydroorotate dehydrogenase B (NAD(+)), catalytic subunit</fullName>
        <ecNumber evidence="5">1.3.1.14</ecNumber>
    </recommendedName>
    <alternativeName>
        <fullName evidence="11">Dihydroorotate oxidase B</fullName>
    </alternativeName>
    <alternativeName>
        <fullName evidence="14">Dihydrothymine dehydrogenase</fullName>
    </alternativeName>
    <alternativeName>
        <fullName evidence="12">Dihydrouracil dehydrogenase</fullName>
    </alternativeName>
    <alternativeName>
        <fullName evidence="13">Orotate reductase (NADH)</fullName>
    </alternativeName>
</protein>
<dbReference type="PROSITE" id="PS00912">
    <property type="entry name" value="DHODEHASE_2"/>
    <property type="match status" value="1"/>
</dbReference>
<dbReference type="InterPro" id="IPR023359">
    <property type="entry name" value="Dihydro_DH_chainA_dom2"/>
</dbReference>
<dbReference type="EC" id="1.3.1.14" evidence="5"/>
<dbReference type="Gene3D" id="3.20.20.70">
    <property type="entry name" value="Aldolase class I"/>
    <property type="match status" value="1"/>
</dbReference>
<evidence type="ECO:0000256" key="4">
    <source>
        <dbReference type="ARBA" id="ARBA00010804"/>
    </source>
</evidence>
<evidence type="ECO:0000256" key="2">
    <source>
        <dbReference type="ARBA" id="ARBA00003616"/>
    </source>
</evidence>
<evidence type="ECO:0000256" key="6">
    <source>
        <dbReference type="ARBA" id="ARBA00018101"/>
    </source>
</evidence>
<evidence type="ECO:0000259" key="16">
    <source>
        <dbReference type="PROSITE" id="PS51379"/>
    </source>
</evidence>
<dbReference type="AlphaFoldDB" id="A0AAW4WUV5"/>
<evidence type="ECO:0000313" key="17">
    <source>
        <dbReference type="EMBL" id="MCC3144305.1"/>
    </source>
</evidence>
<comment type="similarity">
    <text evidence="4">Belongs to the dihydropyrimidine dehydrogenase family.</text>
</comment>
<evidence type="ECO:0000256" key="1">
    <source>
        <dbReference type="ARBA" id="ARBA00001917"/>
    </source>
</evidence>
<dbReference type="SUPFAM" id="SSF54862">
    <property type="entry name" value="4Fe-4S ferredoxins"/>
    <property type="match status" value="1"/>
</dbReference>